<keyword evidence="4" id="KW-1185">Reference proteome</keyword>
<organism evidence="3 4">
    <name type="scientific">Abyssibacter profundi</name>
    <dbReference type="NCBI Taxonomy" id="2182787"/>
    <lineage>
        <taxon>Bacteria</taxon>
        <taxon>Pseudomonadati</taxon>
        <taxon>Pseudomonadota</taxon>
        <taxon>Gammaproteobacteria</taxon>
        <taxon>Chromatiales</taxon>
        <taxon>Oceanococcaceae</taxon>
        <taxon>Abyssibacter</taxon>
    </lineage>
</organism>
<evidence type="ECO:0000313" key="3">
    <source>
        <dbReference type="EMBL" id="PWN55237.1"/>
    </source>
</evidence>
<dbReference type="GO" id="GO:0036088">
    <property type="term" value="P:D-serine catabolic process"/>
    <property type="evidence" value="ECO:0007669"/>
    <property type="project" value="TreeGrafter"/>
</dbReference>
<dbReference type="Proteomes" id="UP000251800">
    <property type="component" value="Unassembled WGS sequence"/>
</dbReference>
<protein>
    <submittedName>
        <fullName evidence="3">Alanine racemase</fullName>
    </submittedName>
</protein>
<comment type="caution">
    <text evidence="3">The sequence shown here is derived from an EMBL/GenBank/DDBJ whole genome shotgun (WGS) entry which is preliminary data.</text>
</comment>
<dbReference type="AlphaFoldDB" id="A0A383XRI3"/>
<dbReference type="GO" id="GO:0008721">
    <property type="term" value="F:D-serine ammonia-lyase activity"/>
    <property type="evidence" value="ECO:0007669"/>
    <property type="project" value="TreeGrafter"/>
</dbReference>
<dbReference type="InterPro" id="IPR001608">
    <property type="entry name" value="Ala_racemase_N"/>
</dbReference>
<dbReference type="InterPro" id="IPR051466">
    <property type="entry name" value="D-amino_acid_metab_enzyme"/>
</dbReference>
<evidence type="ECO:0000259" key="2">
    <source>
        <dbReference type="Pfam" id="PF01168"/>
    </source>
</evidence>
<evidence type="ECO:0000313" key="4">
    <source>
        <dbReference type="Proteomes" id="UP000251800"/>
    </source>
</evidence>
<feature type="signal peptide" evidence="1">
    <location>
        <begin position="1"/>
        <end position="25"/>
    </location>
</feature>
<name>A0A383XRI3_9GAMM</name>
<accession>A0A383XRI3</accession>
<feature type="chain" id="PRO_5017054012" evidence="1">
    <location>
        <begin position="26"/>
        <end position="436"/>
    </location>
</feature>
<evidence type="ECO:0000256" key="1">
    <source>
        <dbReference type="SAM" id="SignalP"/>
    </source>
</evidence>
<reference evidence="3 4" key="1">
    <citation type="submission" date="2018-05" db="EMBL/GenBank/DDBJ databases">
        <title>Abyssibacter profundi OUC007T gen. nov., sp. nov, a marine bacterium isolated from seawater of the Mariana Trench.</title>
        <authorList>
            <person name="Zhou S."/>
        </authorList>
    </citation>
    <scope>NUCLEOTIDE SEQUENCE [LARGE SCALE GENOMIC DNA]</scope>
    <source>
        <strain evidence="3 4">OUC007</strain>
    </source>
</reference>
<dbReference type="InterPro" id="IPR029066">
    <property type="entry name" value="PLP-binding_barrel"/>
</dbReference>
<dbReference type="SUPFAM" id="SSF51419">
    <property type="entry name" value="PLP-binding barrel"/>
    <property type="match status" value="1"/>
</dbReference>
<dbReference type="RefSeq" id="WP_109721041.1">
    <property type="nucleotide sequence ID" value="NZ_QEQK01000012.1"/>
</dbReference>
<gene>
    <name evidence="3" type="ORF">DEH80_13515</name>
</gene>
<dbReference type="PANTHER" id="PTHR28004:SF2">
    <property type="entry name" value="D-SERINE DEHYDRATASE"/>
    <property type="match status" value="1"/>
</dbReference>
<dbReference type="CDD" id="cd06814">
    <property type="entry name" value="PLPDE_III_DSD_D-TA_like_3"/>
    <property type="match status" value="1"/>
</dbReference>
<dbReference type="Pfam" id="PF01168">
    <property type="entry name" value="Ala_racemase_N"/>
    <property type="match status" value="1"/>
</dbReference>
<dbReference type="EMBL" id="QEQK01000012">
    <property type="protein sequence ID" value="PWN55237.1"/>
    <property type="molecule type" value="Genomic_DNA"/>
</dbReference>
<dbReference type="OrthoDB" id="339576at2"/>
<proteinExistence type="predicted"/>
<dbReference type="PANTHER" id="PTHR28004">
    <property type="entry name" value="ZGC:162816-RELATED"/>
    <property type="match status" value="1"/>
</dbReference>
<dbReference type="Gene3D" id="3.20.20.10">
    <property type="entry name" value="Alanine racemase"/>
    <property type="match status" value="1"/>
</dbReference>
<keyword evidence="1" id="KW-0732">Signal</keyword>
<sequence>MADSTINWRRRALIAGGLAAPIALAATSKPRDRGQGGHDAYFADIQNALKRAGLMHPTLVIDRARLDANIARLQTHLPPELAYRIVAKSLPSVDLIRYIRQATGTHRLMVFHQPHLHTLSRALPDSHLLLGKPMPVGAAHRYFEQWQPGAFQPDNQIEWLVDTQQRIQDYAELVTGLGHQAAGPLRLNLELDVGLHRGGFRSTRAVAEALHAIQQNPALQFAGFMGYEAHASKIPDLLGGPAAALEQAMAFYADCVDVARQVLGERFDPAALTLNAGGSSTYQLYDSTAPCNELAMGSGLLKPSDFDTATLDDHVPAAFIATPVLKRLEGTRLPSLESLSGLFEAWDPNTAQTFFIYGGHWLADTVSPPGLQRNAIWGHSTNQDMLNGSDAVELEVGDHLFLRPHQSEAVLLQFGDLAVYDQGEIVATWPVFSQGR</sequence>
<feature type="domain" description="Alanine racemase N-terminal" evidence="2">
    <location>
        <begin position="61"/>
        <end position="300"/>
    </location>
</feature>